<evidence type="ECO:0000256" key="2">
    <source>
        <dbReference type="ARBA" id="ARBA00005582"/>
    </source>
</evidence>
<evidence type="ECO:0000256" key="11">
    <source>
        <dbReference type="ARBA" id="ARBA00038905"/>
    </source>
</evidence>
<keyword evidence="14" id="KW-1185">Reference proteome</keyword>
<keyword evidence="9" id="KW-0234">DNA repair</keyword>
<feature type="domain" description="Nudix hydrolase" evidence="12">
    <location>
        <begin position="1"/>
        <end position="117"/>
    </location>
</feature>
<evidence type="ECO:0000256" key="7">
    <source>
        <dbReference type="ARBA" id="ARBA00022801"/>
    </source>
</evidence>
<evidence type="ECO:0000256" key="3">
    <source>
        <dbReference type="ARBA" id="ARBA00022457"/>
    </source>
</evidence>
<keyword evidence="8" id="KW-0460">Magnesium</keyword>
<organism evidence="13 14">
    <name type="scientific">Nocardioides aurantiacus</name>
    <dbReference type="NCBI Taxonomy" id="86796"/>
    <lineage>
        <taxon>Bacteria</taxon>
        <taxon>Bacillati</taxon>
        <taxon>Actinomycetota</taxon>
        <taxon>Actinomycetes</taxon>
        <taxon>Propionibacteriales</taxon>
        <taxon>Nocardioidaceae</taxon>
        <taxon>Nocardioides</taxon>
    </lineage>
</organism>
<evidence type="ECO:0000256" key="10">
    <source>
        <dbReference type="ARBA" id="ARBA00035861"/>
    </source>
</evidence>
<comment type="cofactor">
    <cofactor evidence="1">
        <name>Mg(2+)</name>
        <dbReference type="ChEBI" id="CHEBI:18420"/>
    </cofactor>
</comment>
<keyword evidence="7" id="KW-0378">Hydrolase</keyword>
<accession>A0A3N2CXM2</accession>
<dbReference type="InterPro" id="IPR020476">
    <property type="entry name" value="Nudix_hydrolase"/>
</dbReference>
<dbReference type="AlphaFoldDB" id="A0A3N2CXM2"/>
<dbReference type="GO" id="GO:0044716">
    <property type="term" value="F:8-oxo-GDP phosphatase activity"/>
    <property type="evidence" value="ECO:0007669"/>
    <property type="project" value="TreeGrafter"/>
</dbReference>
<dbReference type="PANTHER" id="PTHR47707">
    <property type="entry name" value="8-OXO-DGTP DIPHOSPHATASE"/>
    <property type="match status" value="1"/>
</dbReference>
<dbReference type="InterPro" id="IPR000086">
    <property type="entry name" value="NUDIX_hydrolase_dom"/>
</dbReference>
<comment type="similarity">
    <text evidence="2">Belongs to the Nudix hydrolase family.</text>
</comment>
<evidence type="ECO:0000256" key="9">
    <source>
        <dbReference type="ARBA" id="ARBA00023204"/>
    </source>
</evidence>
<keyword evidence="6" id="KW-0227">DNA damage</keyword>
<evidence type="ECO:0000256" key="5">
    <source>
        <dbReference type="ARBA" id="ARBA00022723"/>
    </source>
</evidence>
<dbReference type="Proteomes" id="UP000281738">
    <property type="component" value="Unassembled WGS sequence"/>
</dbReference>
<dbReference type="Pfam" id="PF00293">
    <property type="entry name" value="NUDIX"/>
    <property type="match status" value="1"/>
</dbReference>
<evidence type="ECO:0000256" key="4">
    <source>
        <dbReference type="ARBA" id="ARBA00022705"/>
    </source>
</evidence>
<evidence type="ECO:0000256" key="8">
    <source>
        <dbReference type="ARBA" id="ARBA00022842"/>
    </source>
</evidence>
<dbReference type="EC" id="3.6.1.55" evidence="11"/>
<dbReference type="InterPro" id="IPR015797">
    <property type="entry name" value="NUDIX_hydrolase-like_dom_sf"/>
</dbReference>
<dbReference type="GO" id="GO:0035539">
    <property type="term" value="F:8-oxo-7,8-dihydrodeoxyguanosine triphosphate pyrophosphatase activity"/>
    <property type="evidence" value="ECO:0007669"/>
    <property type="project" value="UniProtKB-EC"/>
</dbReference>
<dbReference type="PRINTS" id="PR00502">
    <property type="entry name" value="NUDIXFAMILY"/>
</dbReference>
<reference evidence="13 14" key="1">
    <citation type="submission" date="2018-11" db="EMBL/GenBank/DDBJ databases">
        <title>Sequencing the genomes of 1000 actinobacteria strains.</title>
        <authorList>
            <person name="Klenk H.-P."/>
        </authorList>
    </citation>
    <scope>NUCLEOTIDE SEQUENCE [LARGE SCALE GENOMIC DNA]</scope>
    <source>
        <strain evidence="13 14">DSM 12652</strain>
    </source>
</reference>
<protein>
    <recommendedName>
        <fullName evidence="11">8-oxo-dGTP diphosphatase</fullName>
        <ecNumber evidence="11">3.6.1.55</ecNumber>
    </recommendedName>
</protein>
<evidence type="ECO:0000259" key="12">
    <source>
        <dbReference type="PROSITE" id="PS51462"/>
    </source>
</evidence>
<dbReference type="SUPFAM" id="SSF55811">
    <property type="entry name" value="Nudix"/>
    <property type="match status" value="1"/>
</dbReference>
<gene>
    <name evidence="13" type="ORF">EDD33_3158</name>
</gene>
<dbReference type="EMBL" id="RKHO01000001">
    <property type="protein sequence ID" value="ROR92271.1"/>
    <property type="molecule type" value="Genomic_DNA"/>
</dbReference>
<evidence type="ECO:0000256" key="6">
    <source>
        <dbReference type="ARBA" id="ARBA00022763"/>
    </source>
</evidence>
<keyword evidence="4" id="KW-0235">DNA replication</keyword>
<evidence type="ECO:0000313" key="13">
    <source>
        <dbReference type="EMBL" id="ROR92271.1"/>
    </source>
</evidence>
<dbReference type="GO" id="GO:0006260">
    <property type="term" value="P:DNA replication"/>
    <property type="evidence" value="ECO:0007669"/>
    <property type="project" value="UniProtKB-KW"/>
</dbReference>
<dbReference type="PANTHER" id="PTHR47707:SF1">
    <property type="entry name" value="NUDIX HYDROLASE FAMILY PROTEIN"/>
    <property type="match status" value="1"/>
</dbReference>
<comment type="catalytic activity">
    <reaction evidence="10">
        <text>8-oxo-dGTP + H2O = 8-oxo-dGMP + diphosphate + H(+)</text>
        <dbReference type="Rhea" id="RHEA:31575"/>
        <dbReference type="ChEBI" id="CHEBI:15377"/>
        <dbReference type="ChEBI" id="CHEBI:15378"/>
        <dbReference type="ChEBI" id="CHEBI:33019"/>
        <dbReference type="ChEBI" id="CHEBI:63224"/>
        <dbReference type="ChEBI" id="CHEBI:77896"/>
        <dbReference type="EC" id="3.6.1.55"/>
    </reaction>
</comment>
<evidence type="ECO:0000256" key="1">
    <source>
        <dbReference type="ARBA" id="ARBA00001946"/>
    </source>
</evidence>
<keyword evidence="3" id="KW-0515">Mutator protein</keyword>
<sequence>MRAGGRVLAARRTAPVALAGRWELPGGKVAPGETLEQAGVREVREELGCEVRCVGVLPRQVPLAWPLVLHVVVADLVDGEPVPQEHDAVRWLAADQLEEVGWLEGDRPFLDLVRGWL</sequence>
<dbReference type="GO" id="GO:0008413">
    <property type="term" value="F:8-oxo-7,8-dihydroguanosine triphosphate pyrophosphatase activity"/>
    <property type="evidence" value="ECO:0007669"/>
    <property type="project" value="TreeGrafter"/>
</dbReference>
<name>A0A3N2CXM2_9ACTN</name>
<dbReference type="InterPro" id="IPR047127">
    <property type="entry name" value="MutT-like"/>
</dbReference>
<proteinExistence type="inferred from homology"/>
<keyword evidence="5" id="KW-0479">Metal-binding</keyword>
<dbReference type="Gene3D" id="3.90.79.10">
    <property type="entry name" value="Nucleoside Triphosphate Pyrophosphohydrolase"/>
    <property type="match status" value="1"/>
</dbReference>
<dbReference type="GO" id="GO:0006281">
    <property type="term" value="P:DNA repair"/>
    <property type="evidence" value="ECO:0007669"/>
    <property type="project" value="UniProtKB-KW"/>
</dbReference>
<comment type="caution">
    <text evidence="13">The sequence shown here is derived from an EMBL/GenBank/DDBJ whole genome shotgun (WGS) entry which is preliminary data.</text>
</comment>
<dbReference type="GO" id="GO:0044715">
    <property type="term" value="F:8-oxo-dGDP phosphatase activity"/>
    <property type="evidence" value="ECO:0007669"/>
    <property type="project" value="TreeGrafter"/>
</dbReference>
<evidence type="ECO:0000313" key="14">
    <source>
        <dbReference type="Proteomes" id="UP000281738"/>
    </source>
</evidence>
<dbReference type="PROSITE" id="PS51462">
    <property type="entry name" value="NUDIX"/>
    <property type="match status" value="1"/>
</dbReference>
<dbReference type="GO" id="GO:0046872">
    <property type="term" value="F:metal ion binding"/>
    <property type="evidence" value="ECO:0007669"/>
    <property type="project" value="UniProtKB-KW"/>
</dbReference>